<evidence type="ECO:0000313" key="4">
    <source>
        <dbReference type="Proteomes" id="UP000784294"/>
    </source>
</evidence>
<dbReference type="AlphaFoldDB" id="A0A448WRE4"/>
<proteinExistence type="predicted"/>
<keyword evidence="2" id="KW-0472">Membrane</keyword>
<sequence length="554" mass="53992">MFSNVKPPFGTTLFGASTTQAQPQASIFGQSSQSVAPGLGLSGQVNTVFNATSSVGTSIPFNPPISSETAQRNGQSQQVNTKHELRLEDYGLNLRPGTQQGAAIVSLFGGPTGTATNKPFGFGATSVAPTASLFGAATTTTQSGSIFGGSSLFSGVAATTQSSVFGNKPLFGSPMTSQASGTSIFGATTSPAAQTGTFGAFGQTNSVFGTKPLFGATATTSGSIFGAQTTTSPAFAFGQTQPQQPNLFGSPTASAKPNLLFGGAQANTGLGFGATGATKPPTSAATGLFGSPATSNTGFIFGAPKPAASTGLFGAAPATSTTAKPGGMFSFGPTPATSGFSGFATTISQASTGVSPFAGFAATNPAGSSLFGQQSVINNKKPLFGTGTAQPVATGCGLFGTSTISGAGGALGSTTGFGTGLFGSSAAGAQATGFGFGGPQVGQVSLSGAGLLGNTGLQNSAGFGLGMNTNPSTGGSLLGGGLKAGFGSGLTGTGLLGSTLGSGSIGGVGGSFFGSGVNQTNQNVFGTGFGVIIFLFELTIFLYILDNLIRLHYF</sequence>
<organism evidence="3 4">
    <name type="scientific">Protopolystoma xenopodis</name>
    <dbReference type="NCBI Taxonomy" id="117903"/>
    <lineage>
        <taxon>Eukaryota</taxon>
        <taxon>Metazoa</taxon>
        <taxon>Spiralia</taxon>
        <taxon>Lophotrochozoa</taxon>
        <taxon>Platyhelminthes</taxon>
        <taxon>Monogenea</taxon>
        <taxon>Polyopisthocotylea</taxon>
        <taxon>Polystomatidea</taxon>
        <taxon>Polystomatidae</taxon>
        <taxon>Protopolystoma</taxon>
    </lineage>
</organism>
<dbReference type="Proteomes" id="UP000784294">
    <property type="component" value="Unassembled WGS sequence"/>
</dbReference>
<keyword evidence="2" id="KW-1133">Transmembrane helix</keyword>
<dbReference type="Pfam" id="PF13634">
    <property type="entry name" value="Nucleoporin_FG"/>
    <property type="match status" value="4"/>
</dbReference>
<dbReference type="EMBL" id="CAAALY010036407">
    <property type="protein sequence ID" value="VEL18299.1"/>
    <property type="molecule type" value="Genomic_DNA"/>
</dbReference>
<name>A0A448WRE4_9PLAT</name>
<keyword evidence="4" id="KW-1185">Reference proteome</keyword>
<keyword evidence="2" id="KW-0812">Transmembrane</keyword>
<feature type="transmembrane region" description="Helical" evidence="2">
    <location>
        <begin position="524"/>
        <end position="545"/>
    </location>
</feature>
<accession>A0A448WRE4</accession>
<feature type="region of interest" description="Disordered" evidence="1">
    <location>
        <begin position="60"/>
        <end position="80"/>
    </location>
</feature>
<evidence type="ECO:0000313" key="3">
    <source>
        <dbReference type="EMBL" id="VEL18299.1"/>
    </source>
</evidence>
<dbReference type="OrthoDB" id="248320at2759"/>
<reference evidence="3" key="1">
    <citation type="submission" date="2018-11" db="EMBL/GenBank/DDBJ databases">
        <authorList>
            <consortium name="Pathogen Informatics"/>
        </authorList>
    </citation>
    <scope>NUCLEOTIDE SEQUENCE</scope>
</reference>
<evidence type="ECO:0000256" key="1">
    <source>
        <dbReference type="SAM" id="MobiDB-lite"/>
    </source>
</evidence>
<evidence type="ECO:0000256" key="2">
    <source>
        <dbReference type="SAM" id="Phobius"/>
    </source>
</evidence>
<comment type="caution">
    <text evidence="3">The sequence shown here is derived from an EMBL/GenBank/DDBJ whole genome shotgun (WGS) entry which is preliminary data.</text>
</comment>
<gene>
    <name evidence="3" type="ORF">PXEA_LOCUS11739</name>
</gene>
<evidence type="ECO:0008006" key="5">
    <source>
        <dbReference type="Google" id="ProtNLM"/>
    </source>
</evidence>
<dbReference type="GO" id="GO:0005643">
    <property type="term" value="C:nuclear pore"/>
    <property type="evidence" value="ECO:0007669"/>
    <property type="project" value="UniProtKB-ARBA"/>
</dbReference>
<protein>
    <recommendedName>
        <fullName evidence="5">Nuclear pore complex protein Nup98-Nup96</fullName>
    </recommendedName>
</protein>
<dbReference type="InterPro" id="IPR025574">
    <property type="entry name" value="Nucleoporin_FG_rpt"/>
</dbReference>